<dbReference type="AlphaFoldDB" id="A0A8B4IDW7"/>
<sequence>MTPGYIYVLQNELFGPYVVKIGLTTLEPDLRALQLYSGSSGVPTPFDIFTAYSVGDCKLAEKTIHKRLKAFRINGRREFFRSAPSVAASLAYETCAEINNRLGLTPPEPFILKMKKSKNNRKATEEIERKITLPEDSFRSVKIELHKLRASPPGISKLTPEQEDRIKVVAMLLSNIYPSALQDWLEDFTRDRTPERELCIWEHITKAYLTIEEIEIASDDFKLEAFALLLLRSTSTTAEVLADMTLRHFTYKSAKRLLQAYELKPKPLLVTTKRPVWATINLN</sequence>
<gene>
    <name evidence="2" type="ORF">NCTC10038_04681</name>
</gene>
<accession>A0A8B4IDW7</accession>
<feature type="domain" description="Bacteriophage T5 Orf172 DNA-binding" evidence="1">
    <location>
        <begin position="13"/>
        <end position="94"/>
    </location>
</feature>
<dbReference type="Proteomes" id="UP000248640">
    <property type="component" value="Chromosome 1"/>
</dbReference>
<dbReference type="RefSeq" id="WP_053257596.1">
    <property type="nucleotide sequence ID" value="NZ_CBCRXZ010000001.1"/>
</dbReference>
<reference evidence="2 3" key="1">
    <citation type="submission" date="2018-06" db="EMBL/GenBank/DDBJ databases">
        <authorList>
            <consortium name="Pathogen Informatics"/>
            <person name="Doyle S."/>
        </authorList>
    </citation>
    <scope>NUCLEOTIDE SEQUENCE [LARGE SCALE GENOMIC DNA]</scope>
    <source>
        <strain evidence="2 3">NCTC10038</strain>
    </source>
</reference>
<dbReference type="InterPro" id="IPR018306">
    <property type="entry name" value="Phage_T5_Orf172_DNA-bd"/>
</dbReference>
<evidence type="ECO:0000313" key="2">
    <source>
        <dbReference type="EMBL" id="SQF93216.1"/>
    </source>
</evidence>
<dbReference type="EMBL" id="LS483372">
    <property type="protein sequence ID" value="SQF93216.1"/>
    <property type="molecule type" value="Genomic_DNA"/>
</dbReference>
<protein>
    <submittedName>
        <fullName evidence="2">T5orf172 domain</fullName>
    </submittedName>
</protein>
<evidence type="ECO:0000259" key="1">
    <source>
        <dbReference type="SMART" id="SM00974"/>
    </source>
</evidence>
<dbReference type="Pfam" id="PF10544">
    <property type="entry name" value="T5orf172"/>
    <property type="match status" value="1"/>
</dbReference>
<dbReference type="GeneID" id="61634625"/>
<evidence type="ECO:0000313" key="3">
    <source>
        <dbReference type="Proteomes" id="UP000248640"/>
    </source>
</evidence>
<organism evidence="2 3">
    <name type="scientific">Pseudomonas fluorescens</name>
    <dbReference type="NCBI Taxonomy" id="294"/>
    <lineage>
        <taxon>Bacteria</taxon>
        <taxon>Pseudomonadati</taxon>
        <taxon>Pseudomonadota</taxon>
        <taxon>Gammaproteobacteria</taxon>
        <taxon>Pseudomonadales</taxon>
        <taxon>Pseudomonadaceae</taxon>
        <taxon>Pseudomonas</taxon>
    </lineage>
</organism>
<name>A0A8B4IDW7_PSEFL</name>
<proteinExistence type="predicted"/>
<dbReference type="SMART" id="SM00974">
    <property type="entry name" value="T5orf172"/>
    <property type="match status" value="1"/>
</dbReference>